<feature type="transmembrane region" description="Helical" evidence="18">
    <location>
        <begin position="353"/>
        <end position="375"/>
    </location>
</feature>
<reference evidence="21 22" key="1">
    <citation type="submission" date="2018-01" db="EMBL/GenBank/DDBJ databases">
        <title>Draft genome of the type strain Pseudomonas oceani DSM 100277 isolated from the deep water in Okinawa trough, northwestern Pacific Ocean.</title>
        <authorList>
            <person name="Gomila M."/>
            <person name="Mulet M."/>
            <person name="Garcia-Valdes E."/>
            <person name="Lalucat J."/>
        </authorList>
    </citation>
    <scope>NUCLEOTIDE SEQUENCE [LARGE SCALE GENOMIC DNA]</scope>
    <source>
        <strain evidence="21 22">DSM 100277</strain>
    </source>
</reference>
<evidence type="ECO:0000313" key="22">
    <source>
        <dbReference type="Proteomes" id="UP000243451"/>
    </source>
</evidence>
<keyword evidence="11 18" id="KW-0560">Oxidoreductase</keyword>
<accession>A0A2P4EYE0</accession>
<keyword evidence="12 18" id="KW-0520">NAD</keyword>
<feature type="transmembrane region" description="Helical" evidence="18">
    <location>
        <begin position="187"/>
        <end position="210"/>
    </location>
</feature>
<evidence type="ECO:0000256" key="1">
    <source>
        <dbReference type="ARBA" id="ARBA00004429"/>
    </source>
</evidence>
<evidence type="ECO:0000256" key="15">
    <source>
        <dbReference type="ARBA" id="ARBA00023284"/>
    </source>
</evidence>
<dbReference type="EMBL" id="PPSK01000003">
    <property type="protein sequence ID" value="POB05248.1"/>
    <property type="molecule type" value="Genomic_DNA"/>
</dbReference>
<dbReference type="Proteomes" id="UP000243451">
    <property type="component" value="Unassembled WGS sequence"/>
</dbReference>
<gene>
    <name evidence="18" type="primary">dsbD</name>
    <name evidence="21" type="ORF">C1949_04480</name>
</gene>
<dbReference type="SUPFAM" id="SSF74863">
    <property type="entry name" value="Thiol:disulfide interchange protein DsbD, N-terminal domain (DsbD-alpha)"/>
    <property type="match status" value="1"/>
</dbReference>
<evidence type="ECO:0000256" key="16">
    <source>
        <dbReference type="ARBA" id="ARBA00047388"/>
    </source>
</evidence>
<dbReference type="GO" id="GO:0005886">
    <property type="term" value="C:plasma membrane"/>
    <property type="evidence" value="ECO:0007669"/>
    <property type="project" value="UniProtKB-SubCell"/>
</dbReference>
<keyword evidence="5 18" id="KW-0997">Cell inner membrane</keyword>
<evidence type="ECO:0000256" key="12">
    <source>
        <dbReference type="ARBA" id="ARBA00023027"/>
    </source>
</evidence>
<evidence type="ECO:0000256" key="7">
    <source>
        <dbReference type="ARBA" id="ARBA00022729"/>
    </source>
</evidence>
<keyword evidence="15 18" id="KW-0676">Redox-active center</keyword>
<comment type="caution">
    <text evidence="21">The sequence shown here is derived from an EMBL/GenBank/DDBJ whole genome shotgun (WGS) entry which is preliminary data.</text>
</comment>
<keyword evidence="10 18" id="KW-1133">Transmembrane helix</keyword>
<dbReference type="InterPro" id="IPR013766">
    <property type="entry name" value="Thioredoxin_domain"/>
</dbReference>
<proteinExistence type="inferred from homology"/>
<feature type="domain" description="Thioredoxin" evidence="20">
    <location>
        <begin position="453"/>
        <end position="597"/>
    </location>
</feature>
<evidence type="ECO:0000256" key="10">
    <source>
        <dbReference type="ARBA" id="ARBA00022989"/>
    </source>
</evidence>
<dbReference type="NCBIfam" id="NF001419">
    <property type="entry name" value="PRK00293.1"/>
    <property type="match status" value="1"/>
</dbReference>
<dbReference type="PANTHER" id="PTHR32234:SF0">
    <property type="entry name" value="THIOL:DISULFIDE INTERCHANGE PROTEIN DSBD"/>
    <property type="match status" value="1"/>
</dbReference>
<dbReference type="InterPro" id="IPR003834">
    <property type="entry name" value="Cyt_c_assmbl_TM_dom"/>
</dbReference>
<dbReference type="GO" id="GO:0009055">
    <property type="term" value="F:electron transfer activity"/>
    <property type="evidence" value="ECO:0007669"/>
    <property type="project" value="UniProtKB-UniRule"/>
</dbReference>
<dbReference type="Pfam" id="PF02683">
    <property type="entry name" value="DsbD_TM"/>
    <property type="match status" value="1"/>
</dbReference>
<dbReference type="OrthoDB" id="9811036at2"/>
<comment type="caution">
    <text evidence="18">Lacks conserved residue(s) required for the propagation of feature annotation.</text>
</comment>
<feature type="region of interest" description="Disordered" evidence="19">
    <location>
        <begin position="155"/>
        <end position="176"/>
    </location>
</feature>
<evidence type="ECO:0000256" key="18">
    <source>
        <dbReference type="HAMAP-Rule" id="MF_00399"/>
    </source>
</evidence>
<feature type="transmembrane region" description="Helical" evidence="18">
    <location>
        <begin position="439"/>
        <end position="457"/>
    </location>
</feature>
<dbReference type="CDD" id="cd02953">
    <property type="entry name" value="DsbDgamma"/>
    <property type="match status" value="1"/>
</dbReference>
<dbReference type="GO" id="GO:0045454">
    <property type="term" value="P:cell redox homeostasis"/>
    <property type="evidence" value="ECO:0007669"/>
    <property type="project" value="TreeGrafter"/>
</dbReference>
<dbReference type="PROSITE" id="PS51352">
    <property type="entry name" value="THIOREDOXIN_2"/>
    <property type="match status" value="1"/>
</dbReference>
<dbReference type="InterPro" id="IPR022910">
    <property type="entry name" value="Thiol_diS_interchange_DbsD"/>
</dbReference>
<keyword evidence="6 18" id="KW-0812">Transmembrane</keyword>
<evidence type="ECO:0000256" key="19">
    <source>
        <dbReference type="SAM" id="MobiDB-lite"/>
    </source>
</evidence>
<dbReference type="AlphaFoldDB" id="A0A2P4EYE0"/>
<organism evidence="21 22">
    <name type="scientific">Halopseudomonas oceani</name>
    <dbReference type="NCBI Taxonomy" id="1708783"/>
    <lineage>
        <taxon>Bacteria</taxon>
        <taxon>Pseudomonadati</taxon>
        <taxon>Pseudomonadota</taxon>
        <taxon>Gammaproteobacteria</taxon>
        <taxon>Pseudomonadales</taxon>
        <taxon>Pseudomonadaceae</taxon>
        <taxon>Halopseudomonas</taxon>
    </lineage>
</organism>
<keyword evidence="14 18" id="KW-1015">Disulfide bond</keyword>
<keyword evidence="13 18" id="KW-0472">Membrane</keyword>
<dbReference type="InterPro" id="IPR035671">
    <property type="entry name" value="DsbD_gamma"/>
</dbReference>
<dbReference type="InterPro" id="IPR036249">
    <property type="entry name" value="Thioredoxin-like_sf"/>
</dbReference>
<dbReference type="RefSeq" id="WP_104737481.1">
    <property type="nucleotide sequence ID" value="NZ_BMHR01000001.1"/>
</dbReference>
<evidence type="ECO:0000259" key="20">
    <source>
        <dbReference type="PROSITE" id="PS51352"/>
    </source>
</evidence>
<comment type="subcellular location">
    <subcellularLocation>
        <location evidence="1 18">Cell inner membrane</location>
        <topology evidence="1 18">Multi-pass membrane protein</topology>
    </subcellularLocation>
</comment>
<evidence type="ECO:0000256" key="9">
    <source>
        <dbReference type="ARBA" id="ARBA00022982"/>
    </source>
</evidence>
<dbReference type="Pfam" id="PF11412">
    <property type="entry name" value="DsbD_N"/>
    <property type="match status" value="1"/>
</dbReference>
<dbReference type="GO" id="GO:0047134">
    <property type="term" value="F:protein-disulfide reductase [NAD(P)H] activity"/>
    <property type="evidence" value="ECO:0007669"/>
    <property type="project" value="UniProtKB-UniRule"/>
</dbReference>
<keyword evidence="4 18" id="KW-1003">Cell membrane</keyword>
<dbReference type="PANTHER" id="PTHR32234">
    <property type="entry name" value="THIOL:DISULFIDE INTERCHANGE PROTEIN DSBD"/>
    <property type="match status" value="1"/>
</dbReference>
<keyword evidence="3 18" id="KW-0813">Transport</keyword>
<sequence precursor="true">MRAFRFCLMLLLLLSASVHAQFAGNGSLTGLIQSGSSQSTFLPVHQAFRPDILDANPQQVTVIFDIAPGYYLYRHRLHLSNPDSPDEDLQIALPEGKHKTDEYFGDVEVYYDQLQIQLDTNQLSAGQTQLRVGFQGCADAGLCYPPETVMLELPTPATGGTPASNDSQPAAAPTAAAQPAAQEHGRLVTWLLFLLGGIGLTFTPCVLPMLPILSSMVLGRSHISRGRALSLALGYVLGMAVTLAIVGALIGSFGAALNLQARLQSPWILGTFAVFFVLFALAMFGLFDLRLPEFLREPLERLNRRAHGGSLTGATAMGALSTLVVSPCISAPLAGALVYISSTGDTLGGGLNLFALGLGMGVPLIVITLFGKSLLPSSGPWMETVKHLFGFGLLAVAIWLLERVLPGPVSLALWAALSTGLAVRLGLMQGGNYLRQTIALLFGLYAAAALFGALAGGEDPLRPLQPLTGGSSVQPASAAFTLIKEPAELERQLAVAAERGQPAIVDVYADWCISCKIMERTILSQPEVQALLADHLRIKLDLTDNSPAQRAWLTRHELFGPPAYLFFARNGQEQRDLRIQGEVSLEEFSSLASQSRQEKIAP</sequence>
<evidence type="ECO:0000256" key="2">
    <source>
        <dbReference type="ARBA" id="ARBA00007241"/>
    </source>
</evidence>
<evidence type="ECO:0000313" key="21">
    <source>
        <dbReference type="EMBL" id="POB05248.1"/>
    </source>
</evidence>
<keyword evidence="7 18" id="KW-0732">Signal</keyword>
<evidence type="ECO:0000256" key="14">
    <source>
        <dbReference type="ARBA" id="ARBA00023157"/>
    </source>
</evidence>
<dbReference type="InterPro" id="IPR028250">
    <property type="entry name" value="DsbDN"/>
</dbReference>
<feature type="transmembrane region" description="Helical" evidence="18">
    <location>
        <begin position="231"/>
        <end position="255"/>
    </location>
</feature>
<dbReference type="Pfam" id="PF13899">
    <property type="entry name" value="Thioredoxin_7"/>
    <property type="match status" value="1"/>
</dbReference>
<dbReference type="InterPro" id="IPR036929">
    <property type="entry name" value="DsbDN_sf"/>
</dbReference>
<evidence type="ECO:0000256" key="6">
    <source>
        <dbReference type="ARBA" id="ARBA00022692"/>
    </source>
</evidence>
<keyword evidence="22" id="KW-1185">Reference proteome</keyword>
<evidence type="ECO:0000256" key="17">
    <source>
        <dbReference type="ARBA" id="ARBA00047804"/>
    </source>
</evidence>
<feature type="transmembrane region" description="Helical" evidence="18">
    <location>
        <begin position="308"/>
        <end position="341"/>
    </location>
</feature>
<protein>
    <recommendedName>
        <fullName evidence="18">Thiol:disulfide interchange protein DsbD</fullName>
        <ecNumber evidence="18">1.8.1.8</ecNumber>
    </recommendedName>
    <alternativeName>
        <fullName evidence="18">Protein-disulfide reductase</fullName>
        <shortName evidence="18">Disulfide reductase</shortName>
    </alternativeName>
</protein>
<dbReference type="Gene3D" id="3.40.30.10">
    <property type="entry name" value="Glutaredoxin"/>
    <property type="match status" value="1"/>
</dbReference>
<dbReference type="Gene3D" id="2.60.40.1250">
    <property type="entry name" value="Thiol:disulfide interchange protein DsbD, N-terminal domain"/>
    <property type="match status" value="1"/>
</dbReference>
<feature type="signal peptide" evidence="18">
    <location>
        <begin position="1"/>
        <end position="20"/>
    </location>
</feature>
<comment type="catalytic activity">
    <reaction evidence="17 18">
        <text>[protein]-dithiol + NADP(+) = [protein]-disulfide + NADPH + H(+)</text>
        <dbReference type="Rhea" id="RHEA:18753"/>
        <dbReference type="Rhea" id="RHEA-COMP:10593"/>
        <dbReference type="Rhea" id="RHEA-COMP:10594"/>
        <dbReference type="ChEBI" id="CHEBI:15378"/>
        <dbReference type="ChEBI" id="CHEBI:29950"/>
        <dbReference type="ChEBI" id="CHEBI:50058"/>
        <dbReference type="ChEBI" id="CHEBI:57783"/>
        <dbReference type="ChEBI" id="CHEBI:58349"/>
        <dbReference type="EC" id="1.8.1.8"/>
    </reaction>
</comment>
<evidence type="ECO:0000256" key="4">
    <source>
        <dbReference type="ARBA" id="ARBA00022475"/>
    </source>
</evidence>
<feature type="disulfide bond" description="Redox-active" evidence="18">
    <location>
        <begin position="512"/>
        <end position="515"/>
    </location>
</feature>
<feature type="disulfide bond" description="Redox-active" evidence="18">
    <location>
        <begin position="137"/>
        <end position="143"/>
    </location>
</feature>
<name>A0A2P4EYE0_9GAMM</name>
<evidence type="ECO:0000256" key="13">
    <source>
        <dbReference type="ARBA" id="ARBA00023136"/>
    </source>
</evidence>
<evidence type="ECO:0000256" key="5">
    <source>
        <dbReference type="ARBA" id="ARBA00022519"/>
    </source>
</evidence>
<comment type="similarity">
    <text evidence="2 18">Belongs to the thioredoxin family. DsbD subfamily.</text>
</comment>
<evidence type="ECO:0000256" key="8">
    <source>
        <dbReference type="ARBA" id="ARBA00022748"/>
    </source>
</evidence>
<feature type="transmembrane region" description="Helical" evidence="18">
    <location>
        <begin position="267"/>
        <end position="287"/>
    </location>
</feature>
<evidence type="ECO:0000256" key="3">
    <source>
        <dbReference type="ARBA" id="ARBA00022448"/>
    </source>
</evidence>
<evidence type="ECO:0000256" key="11">
    <source>
        <dbReference type="ARBA" id="ARBA00023002"/>
    </source>
</evidence>
<keyword evidence="8 18" id="KW-0201">Cytochrome c-type biogenesis</keyword>
<dbReference type="GO" id="GO:0017004">
    <property type="term" value="P:cytochrome complex assembly"/>
    <property type="evidence" value="ECO:0007669"/>
    <property type="project" value="UniProtKB-UniRule"/>
</dbReference>
<comment type="catalytic activity">
    <reaction evidence="16 18">
        <text>[protein]-dithiol + NAD(+) = [protein]-disulfide + NADH + H(+)</text>
        <dbReference type="Rhea" id="RHEA:18749"/>
        <dbReference type="Rhea" id="RHEA-COMP:10593"/>
        <dbReference type="Rhea" id="RHEA-COMP:10594"/>
        <dbReference type="ChEBI" id="CHEBI:15378"/>
        <dbReference type="ChEBI" id="CHEBI:29950"/>
        <dbReference type="ChEBI" id="CHEBI:50058"/>
        <dbReference type="ChEBI" id="CHEBI:57540"/>
        <dbReference type="ChEBI" id="CHEBI:57945"/>
        <dbReference type="EC" id="1.8.1.8"/>
    </reaction>
</comment>
<dbReference type="EC" id="1.8.1.8" evidence="18"/>
<comment type="function">
    <text evidence="18">Required to facilitate the formation of correct disulfide bonds in some periplasmic proteins and for the assembly of the periplasmic c-type cytochromes. Acts by transferring electrons from cytoplasmic thioredoxin to the periplasm. This transfer involves a cascade of disulfide bond formation and reduction steps.</text>
</comment>
<dbReference type="SUPFAM" id="SSF52833">
    <property type="entry name" value="Thioredoxin-like"/>
    <property type="match status" value="1"/>
</dbReference>
<dbReference type="HAMAP" id="MF_00399">
    <property type="entry name" value="DbsD"/>
    <property type="match status" value="1"/>
</dbReference>
<keyword evidence="9 18" id="KW-0249">Electron transport</keyword>
<feature type="chain" id="PRO_5015206403" description="Thiol:disulfide interchange protein DsbD" evidence="18">
    <location>
        <begin position="21"/>
        <end position="602"/>
    </location>
</feature>